<proteinExistence type="predicted"/>
<evidence type="ECO:0000256" key="1">
    <source>
        <dbReference type="SAM" id="MobiDB-lite"/>
    </source>
</evidence>
<dbReference type="Proteomes" id="UP000821837">
    <property type="component" value="Chromosome 11"/>
</dbReference>
<sequence>MGDGTAIGSTLLGQDQTAKATPEQVTTPWFDVTETGLDSTSADRLARLPPLSPTPCEANALKLGLMWQWESYGLPSYSNVFMGQLQVHEPHCHVVKGSAIRRHFNSSGCEREDCGGLVAPIFPFHRGFERGSVQFRFYATAQAVPDGARFLVLPFCFEKQGSFTKAAIYILSFLRWPWGNMSISADTADDAGEDNVRQLFKWYGSTTVVPGEVELNVVLHVTNCSESANLKKGEPRLGVVPTKGGVAVEFWQPWENIPANKADQHFYVPAACFAASRAMSFEPYLVSTVLAKINNYGLFDNVERWVFEGPAMTMGHTGLMTVAEARLRATRCPAGEGQNNSIQIAGSPSADDSIEVPLLYRCWGAPGNRIEQINSHDAWTDVEFWTDSEICIPDITAISQVNSEFYSFENRFGHTSICTDASLLTAYQFLISEKFFTGWHVYHATIGLSYSTISQTQQTGVLGRGETNYFAQLFNNLDVEPTDVQLGVTNFLEKEFEASC</sequence>
<keyword evidence="3" id="KW-1185">Reference proteome</keyword>
<organism evidence="2 3">
    <name type="scientific">Rhipicephalus sanguineus</name>
    <name type="common">Brown dog tick</name>
    <name type="synonym">Ixodes sanguineus</name>
    <dbReference type="NCBI Taxonomy" id="34632"/>
    <lineage>
        <taxon>Eukaryota</taxon>
        <taxon>Metazoa</taxon>
        <taxon>Ecdysozoa</taxon>
        <taxon>Arthropoda</taxon>
        <taxon>Chelicerata</taxon>
        <taxon>Arachnida</taxon>
        <taxon>Acari</taxon>
        <taxon>Parasitiformes</taxon>
        <taxon>Ixodida</taxon>
        <taxon>Ixodoidea</taxon>
        <taxon>Ixodidae</taxon>
        <taxon>Rhipicephalinae</taxon>
        <taxon>Rhipicephalus</taxon>
        <taxon>Rhipicephalus</taxon>
    </lineage>
</organism>
<reference evidence="2" key="2">
    <citation type="submission" date="2021-09" db="EMBL/GenBank/DDBJ databases">
        <authorList>
            <person name="Jia N."/>
            <person name="Wang J."/>
            <person name="Shi W."/>
            <person name="Du L."/>
            <person name="Sun Y."/>
            <person name="Zhan W."/>
            <person name="Jiang J."/>
            <person name="Wang Q."/>
            <person name="Zhang B."/>
            <person name="Ji P."/>
            <person name="Sakyi L.B."/>
            <person name="Cui X."/>
            <person name="Yuan T."/>
            <person name="Jiang B."/>
            <person name="Yang W."/>
            <person name="Lam T.T.-Y."/>
            <person name="Chang Q."/>
            <person name="Ding S."/>
            <person name="Wang X."/>
            <person name="Zhu J."/>
            <person name="Ruan X."/>
            <person name="Zhao L."/>
            <person name="Wei J."/>
            <person name="Que T."/>
            <person name="Du C."/>
            <person name="Cheng J."/>
            <person name="Dai P."/>
            <person name="Han X."/>
            <person name="Huang E."/>
            <person name="Gao Y."/>
            <person name="Liu J."/>
            <person name="Shao H."/>
            <person name="Ye R."/>
            <person name="Li L."/>
            <person name="Wei W."/>
            <person name="Wang X."/>
            <person name="Wang C."/>
            <person name="Huo Q."/>
            <person name="Li W."/>
            <person name="Guo W."/>
            <person name="Chen H."/>
            <person name="Chen S."/>
            <person name="Zhou L."/>
            <person name="Zhou L."/>
            <person name="Ni X."/>
            <person name="Tian J."/>
            <person name="Zhou Y."/>
            <person name="Sheng Y."/>
            <person name="Liu T."/>
            <person name="Pan Y."/>
            <person name="Xia L."/>
            <person name="Li J."/>
            <person name="Zhao F."/>
            <person name="Cao W."/>
        </authorList>
    </citation>
    <scope>NUCLEOTIDE SEQUENCE</scope>
    <source>
        <strain evidence="2">Rsan-2018</strain>
        <tissue evidence="2">Larvae</tissue>
    </source>
</reference>
<dbReference type="EMBL" id="JABSTV010001247">
    <property type="protein sequence ID" value="KAH7973312.1"/>
    <property type="molecule type" value="Genomic_DNA"/>
</dbReference>
<feature type="region of interest" description="Disordered" evidence="1">
    <location>
        <begin position="1"/>
        <end position="27"/>
    </location>
</feature>
<accession>A0A9D4QBC3</accession>
<evidence type="ECO:0000313" key="2">
    <source>
        <dbReference type="EMBL" id="KAH7973312.1"/>
    </source>
</evidence>
<gene>
    <name evidence="2" type="ORF">HPB52_024120</name>
</gene>
<evidence type="ECO:0000313" key="3">
    <source>
        <dbReference type="Proteomes" id="UP000821837"/>
    </source>
</evidence>
<name>A0A9D4QBC3_RHISA</name>
<comment type="caution">
    <text evidence="2">The sequence shown here is derived from an EMBL/GenBank/DDBJ whole genome shotgun (WGS) entry which is preliminary data.</text>
</comment>
<feature type="compositionally biased region" description="Polar residues" evidence="1">
    <location>
        <begin position="7"/>
        <end position="27"/>
    </location>
</feature>
<reference evidence="2" key="1">
    <citation type="journal article" date="2020" name="Cell">
        <title>Large-Scale Comparative Analyses of Tick Genomes Elucidate Their Genetic Diversity and Vector Capacities.</title>
        <authorList>
            <consortium name="Tick Genome and Microbiome Consortium (TIGMIC)"/>
            <person name="Jia N."/>
            <person name="Wang J."/>
            <person name="Shi W."/>
            <person name="Du L."/>
            <person name="Sun Y."/>
            <person name="Zhan W."/>
            <person name="Jiang J.F."/>
            <person name="Wang Q."/>
            <person name="Zhang B."/>
            <person name="Ji P."/>
            <person name="Bell-Sakyi L."/>
            <person name="Cui X.M."/>
            <person name="Yuan T.T."/>
            <person name="Jiang B.G."/>
            <person name="Yang W.F."/>
            <person name="Lam T.T."/>
            <person name="Chang Q.C."/>
            <person name="Ding S.J."/>
            <person name="Wang X.J."/>
            <person name="Zhu J.G."/>
            <person name="Ruan X.D."/>
            <person name="Zhao L."/>
            <person name="Wei J.T."/>
            <person name="Ye R.Z."/>
            <person name="Que T.C."/>
            <person name="Du C.H."/>
            <person name="Zhou Y.H."/>
            <person name="Cheng J.X."/>
            <person name="Dai P.F."/>
            <person name="Guo W.B."/>
            <person name="Han X.H."/>
            <person name="Huang E.J."/>
            <person name="Li L.F."/>
            <person name="Wei W."/>
            <person name="Gao Y.C."/>
            <person name="Liu J.Z."/>
            <person name="Shao H.Z."/>
            <person name="Wang X."/>
            <person name="Wang C.C."/>
            <person name="Yang T.C."/>
            <person name="Huo Q.B."/>
            <person name="Li W."/>
            <person name="Chen H.Y."/>
            <person name="Chen S.E."/>
            <person name="Zhou L.G."/>
            <person name="Ni X.B."/>
            <person name="Tian J.H."/>
            <person name="Sheng Y."/>
            <person name="Liu T."/>
            <person name="Pan Y.S."/>
            <person name="Xia L.Y."/>
            <person name="Li J."/>
            <person name="Zhao F."/>
            <person name="Cao W.C."/>
        </authorList>
    </citation>
    <scope>NUCLEOTIDE SEQUENCE</scope>
    <source>
        <strain evidence="2">Rsan-2018</strain>
    </source>
</reference>
<protein>
    <submittedName>
        <fullName evidence="2">Uncharacterized protein</fullName>
    </submittedName>
</protein>
<dbReference type="AlphaFoldDB" id="A0A9D4QBC3"/>